<name>A0A3M7QSK2_BRAPC</name>
<gene>
    <name evidence="2" type="ORF">BpHYR1_044446</name>
</gene>
<dbReference type="Proteomes" id="UP000276133">
    <property type="component" value="Unassembled WGS sequence"/>
</dbReference>
<dbReference type="AlphaFoldDB" id="A0A3M7QSK2"/>
<evidence type="ECO:0000313" key="2">
    <source>
        <dbReference type="EMBL" id="RNA14041.1"/>
    </source>
</evidence>
<evidence type="ECO:0000313" key="3">
    <source>
        <dbReference type="Proteomes" id="UP000276133"/>
    </source>
</evidence>
<keyword evidence="3" id="KW-1185">Reference proteome</keyword>
<dbReference type="EMBL" id="REGN01005271">
    <property type="protein sequence ID" value="RNA14041.1"/>
    <property type="molecule type" value="Genomic_DNA"/>
</dbReference>
<proteinExistence type="predicted"/>
<feature type="region of interest" description="Disordered" evidence="1">
    <location>
        <begin position="28"/>
        <end position="56"/>
    </location>
</feature>
<reference evidence="2 3" key="1">
    <citation type="journal article" date="2018" name="Sci. Rep.">
        <title>Genomic signatures of local adaptation to the degree of environmental predictability in rotifers.</title>
        <authorList>
            <person name="Franch-Gras L."/>
            <person name="Hahn C."/>
            <person name="Garcia-Roger E.M."/>
            <person name="Carmona M.J."/>
            <person name="Serra M."/>
            <person name="Gomez A."/>
        </authorList>
    </citation>
    <scope>NUCLEOTIDE SEQUENCE [LARGE SCALE GENOMIC DNA]</scope>
    <source>
        <strain evidence="2">HYR1</strain>
    </source>
</reference>
<accession>A0A3M7QSK2</accession>
<comment type="caution">
    <text evidence="2">The sequence shown here is derived from an EMBL/GenBank/DDBJ whole genome shotgun (WGS) entry which is preliminary data.</text>
</comment>
<protein>
    <submittedName>
        <fullName evidence="2">Uncharacterized protein</fullName>
    </submittedName>
</protein>
<organism evidence="2 3">
    <name type="scientific">Brachionus plicatilis</name>
    <name type="common">Marine rotifer</name>
    <name type="synonym">Brachionus muelleri</name>
    <dbReference type="NCBI Taxonomy" id="10195"/>
    <lineage>
        <taxon>Eukaryota</taxon>
        <taxon>Metazoa</taxon>
        <taxon>Spiralia</taxon>
        <taxon>Gnathifera</taxon>
        <taxon>Rotifera</taxon>
        <taxon>Eurotatoria</taxon>
        <taxon>Monogononta</taxon>
        <taxon>Pseudotrocha</taxon>
        <taxon>Ploima</taxon>
        <taxon>Brachionidae</taxon>
        <taxon>Brachionus</taxon>
    </lineage>
</organism>
<evidence type="ECO:0000256" key="1">
    <source>
        <dbReference type="SAM" id="MobiDB-lite"/>
    </source>
</evidence>
<feature type="compositionally biased region" description="Basic and acidic residues" evidence="1">
    <location>
        <begin position="28"/>
        <end position="42"/>
    </location>
</feature>
<sequence length="119" mass="13564">MHLLEQQTTRRVHADYVWGGRRRKLEKRAETWQHRNRSESRARHASYNLPYEREKNSTLKSARIAHTKLMRLATPTSLNSPYTEVPVDATFTLASACTICLSSAPSEKCEHSAEPGTPT</sequence>